<keyword evidence="5" id="KW-0808">Transferase</keyword>
<organism evidence="12 13">
    <name type="scientific">Meloidogyne enterolobii</name>
    <name type="common">Root-knot nematode worm</name>
    <name type="synonym">Meloidogyne mayaguensis</name>
    <dbReference type="NCBI Taxonomy" id="390850"/>
    <lineage>
        <taxon>Eukaryota</taxon>
        <taxon>Metazoa</taxon>
        <taxon>Ecdysozoa</taxon>
        <taxon>Nematoda</taxon>
        <taxon>Chromadorea</taxon>
        <taxon>Rhabditida</taxon>
        <taxon>Tylenchina</taxon>
        <taxon>Tylenchomorpha</taxon>
        <taxon>Tylenchoidea</taxon>
        <taxon>Meloidogynidae</taxon>
        <taxon>Meloidogyninae</taxon>
        <taxon>Meloidogyne</taxon>
    </lineage>
</organism>
<evidence type="ECO:0000256" key="9">
    <source>
        <dbReference type="ARBA" id="ARBA00023136"/>
    </source>
</evidence>
<evidence type="ECO:0000256" key="5">
    <source>
        <dbReference type="ARBA" id="ARBA00022679"/>
    </source>
</evidence>
<feature type="transmembrane region" description="Helical" evidence="11">
    <location>
        <begin position="94"/>
        <end position="110"/>
    </location>
</feature>
<dbReference type="Pfam" id="PF05208">
    <property type="entry name" value="ALG3"/>
    <property type="match status" value="1"/>
</dbReference>
<feature type="transmembrane region" description="Helical" evidence="11">
    <location>
        <begin position="419"/>
        <end position="439"/>
    </location>
</feature>
<evidence type="ECO:0000256" key="4">
    <source>
        <dbReference type="ARBA" id="ARBA00022676"/>
    </source>
</evidence>
<evidence type="ECO:0000256" key="11">
    <source>
        <dbReference type="SAM" id="Phobius"/>
    </source>
</evidence>
<feature type="transmembrane region" description="Helical" evidence="11">
    <location>
        <begin position="146"/>
        <end position="169"/>
    </location>
</feature>
<comment type="pathway">
    <text evidence="2">Protein modification; protein glycosylation.</text>
</comment>
<evidence type="ECO:0000256" key="10">
    <source>
        <dbReference type="ARBA" id="ARBA00049506"/>
    </source>
</evidence>
<comment type="subcellular location">
    <subcellularLocation>
        <location evidence="1">Endoplasmic reticulum membrane</location>
        <topology evidence="1">Multi-pass membrane protein</topology>
    </subcellularLocation>
</comment>
<evidence type="ECO:0000256" key="8">
    <source>
        <dbReference type="ARBA" id="ARBA00022989"/>
    </source>
</evidence>
<sequence length="452" mass="54375">MPYLQPTSFRQKNQRWIHSQHFVYQLCRSLLTVNEIGFFLVAIFMFLVELIMLYQIIQRVPYTEIDWKTYMQQVGCYLKGERNYSKLVGDTGPIVYPAFHLYIYRLFYSLTDEGKNIRRAQYIFAFLYLFNLLLVFRIYFKSKRIPPFVLCLICLSSYRIHSIFVLRLFNDPIAMFLFYLAVNFFISRQWIFGCIFYSAAIGVKMNILLFAPALFFILLLSNGITDSFCLLFVCGFVQFFTAFEFLFNNPFAYLSRAFELNRIFLYKWTVNWRILPKEVFLDRRFHLLLLLFHLTFLSLFALKVWFSEQGGLKNLLKRLWFGIRTRLDTHDVLFSLFTANLIGITFARSLHYQFYCWYYHSIPYLIFSPIYRFDHILYNGDNNSYTNNNYIPFKQILFRLPILFLIEICWNIYPSTFSSSFLLHCLHAIILFLAFKCRVNRTKNINYRIYSN</sequence>
<comment type="caution">
    <text evidence="12">The sequence shown here is derived from an EMBL/GenBank/DDBJ whole genome shotgun (WGS) entry which is preliminary data.</text>
</comment>
<dbReference type="PANTHER" id="PTHR12646">
    <property type="entry name" value="NOT56 - RELATED"/>
    <property type="match status" value="1"/>
</dbReference>
<feature type="transmembrane region" description="Helical" evidence="11">
    <location>
        <begin position="176"/>
        <end position="199"/>
    </location>
</feature>
<name>A0A6V7VZ75_MELEN</name>
<proteinExistence type="predicted"/>
<evidence type="ECO:0000256" key="3">
    <source>
        <dbReference type="ARBA" id="ARBA00011964"/>
    </source>
</evidence>
<comment type="catalytic activity">
    <reaction evidence="10">
        <text>an alpha-D-Man-(1-&gt;2)-alpha-D-Man-(1-&gt;2)-alpha-D-Man-(1-&gt;3)-[alpha-D-Man-(1-&gt;6)]-beta-D-Man-(1-&gt;4)-beta-D-GlcNAc-(1-&gt;4)-alpha-D-GlcNAc-diphospho-di-trans,poly-cis-dolichol + a di-trans,poly-cis-dolichyl beta-D-mannosyl phosphate = an alpha-D-Man-(1-&gt;2)-alpha-D-Man-(1-&gt;2)-alpha-D-Man-(1-&gt;3)-[alpha-D-Man-(1-&gt;3)-alpha-D-Man-(1-&gt;6)]-beta-D-Man-(1-&gt;4)-beta-D-GlcNAc-(1-&gt;4)-alpha-D-GlcNAc-diphospho-di-trans,poly-cis-dolichol + a di-trans,poly-cis-dolichyl phosphate + H(+)</text>
        <dbReference type="Rhea" id="RHEA:29527"/>
        <dbReference type="Rhea" id="RHEA-COMP:19498"/>
        <dbReference type="Rhea" id="RHEA-COMP:19501"/>
        <dbReference type="Rhea" id="RHEA-COMP:19516"/>
        <dbReference type="Rhea" id="RHEA-COMP:19517"/>
        <dbReference type="ChEBI" id="CHEBI:15378"/>
        <dbReference type="ChEBI" id="CHEBI:57683"/>
        <dbReference type="ChEBI" id="CHEBI:58211"/>
        <dbReference type="ChEBI" id="CHEBI:132515"/>
        <dbReference type="ChEBI" id="CHEBI:132516"/>
        <dbReference type="EC" id="2.4.1.258"/>
    </reaction>
    <physiologicalReaction direction="left-to-right" evidence="10">
        <dbReference type="Rhea" id="RHEA:29528"/>
    </physiologicalReaction>
</comment>
<feature type="transmembrane region" description="Helical" evidence="11">
    <location>
        <begin position="205"/>
        <end position="221"/>
    </location>
</feature>
<keyword evidence="9 11" id="KW-0472">Membrane</keyword>
<dbReference type="InterPro" id="IPR007873">
    <property type="entry name" value="Glycosyltransferase_ALG3"/>
</dbReference>
<keyword evidence="4" id="KW-0328">Glycosyltransferase</keyword>
<dbReference type="AlphaFoldDB" id="A0A6V7VZ75"/>
<evidence type="ECO:0000313" key="12">
    <source>
        <dbReference type="EMBL" id="CAD2180153.1"/>
    </source>
</evidence>
<feature type="transmembrane region" description="Helical" evidence="11">
    <location>
        <begin position="327"/>
        <end position="346"/>
    </location>
</feature>
<dbReference type="PANTHER" id="PTHR12646:SF0">
    <property type="entry name" value="DOL-P-MAN:MAN(5)GLCNAC(2)-PP-DOL ALPHA-1,3-MANNOSYLTRANSFERASE"/>
    <property type="match status" value="1"/>
</dbReference>
<evidence type="ECO:0000256" key="1">
    <source>
        <dbReference type="ARBA" id="ARBA00004477"/>
    </source>
</evidence>
<keyword evidence="6 11" id="KW-0812">Transmembrane</keyword>
<dbReference type="Proteomes" id="UP000580250">
    <property type="component" value="Unassembled WGS sequence"/>
</dbReference>
<feature type="transmembrane region" description="Helical" evidence="11">
    <location>
        <begin position="36"/>
        <end position="57"/>
    </location>
</feature>
<dbReference type="EC" id="2.4.1.258" evidence="3"/>
<dbReference type="EMBL" id="CAJEWN010000363">
    <property type="protein sequence ID" value="CAD2180153.1"/>
    <property type="molecule type" value="Genomic_DNA"/>
</dbReference>
<keyword evidence="7" id="KW-0256">Endoplasmic reticulum</keyword>
<evidence type="ECO:0000313" key="13">
    <source>
        <dbReference type="Proteomes" id="UP000580250"/>
    </source>
</evidence>
<accession>A0A6V7VZ75</accession>
<reference evidence="12 13" key="1">
    <citation type="submission" date="2020-08" db="EMBL/GenBank/DDBJ databases">
        <authorList>
            <person name="Koutsovoulos G."/>
            <person name="Danchin GJ E."/>
        </authorList>
    </citation>
    <scope>NUCLEOTIDE SEQUENCE [LARGE SCALE GENOMIC DNA]</scope>
</reference>
<gene>
    <name evidence="12" type="ORF">MENT_LOCUS32213</name>
</gene>
<feature type="transmembrane region" description="Helical" evidence="11">
    <location>
        <begin position="285"/>
        <end position="306"/>
    </location>
</feature>
<evidence type="ECO:0000256" key="7">
    <source>
        <dbReference type="ARBA" id="ARBA00022824"/>
    </source>
</evidence>
<dbReference type="GO" id="GO:0005789">
    <property type="term" value="C:endoplasmic reticulum membrane"/>
    <property type="evidence" value="ECO:0007669"/>
    <property type="project" value="UniProtKB-SubCell"/>
</dbReference>
<dbReference type="GO" id="GO:0052925">
    <property type="term" value="F:dol-P-Man:Man(5)GlcNAc(2)-PP-Dol alpha-1,3-mannosyltransferase activity"/>
    <property type="evidence" value="ECO:0007669"/>
    <property type="project" value="UniProtKB-EC"/>
</dbReference>
<evidence type="ECO:0000256" key="2">
    <source>
        <dbReference type="ARBA" id="ARBA00004922"/>
    </source>
</evidence>
<feature type="transmembrane region" description="Helical" evidence="11">
    <location>
        <begin position="228"/>
        <end position="247"/>
    </location>
</feature>
<dbReference type="OrthoDB" id="20028at2759"/>
<keyword evidence="8 11" id="KW-1133">Transmembrane helix</keyword>
<feature type="transmembrane region" description="Helical" evidence="11">
    <location>
        <begin position="122"/>
        <end position="140"/>
    </location>
</feature>
<protein>
    <recommendedName>
        <fullName evidence="3">dolichyl-P-Man:Man5GlcNAc2-PP-dolichol alpha-1,3-mannosyltransferase</fullName>
        <ecNumber evidence="3">2.4.1.258</ecNumber>
    </recommendedName>
</protein>
<evidence type="ECO:0000256" key="6">
    <source>
        <dbReference type="ARBA" id="ARBA00022692"/>
    </source>
</evidence>